<organism evidence="2 3">
    <name type="scientific">Edaphochlamys debaryana</name>
    <dbReference type="NCBI Taxonomy" id="47281"/>
    <lineage>
        <taxon>Eukaryota</taxon>
        <taxon>Viridiplantae</taxon>
        <taxon>Chlorophyta</taxon>
        <taxon>core chlorophytes</taxon>
        <taxon>Chlorophyceae</taxon>
        <taxon>CS clade</taxon>
        <taxon>Chlamydomonadales</taxon>
        <taxon>Chlamydomonadales incertae sedis</taxon>
        <taxon>Edaphochlamys</taxon>
    </lineage>
</organism>
<feature type="region of interest" description="Disordered" evidence="1">
    <location>
        <begin position="897"/>
        <end position="967"/>
    </location>
</feature>
<dbReference type="EMBL" id="JAEHOE010000009">
    <property type="protein sequence ID" value="KAG2498621.1"/>
    <property type="molecule type" value="Genomic_DNA"/>
</dbReference>
<feature type="region of interest" description="Disordered" evidence="1">
    <location>
        <begin position="727"/>
        <end position="769"/>
    </location>
</feature>
<feature type="compositionally biased region" description="Low complexity" evidence="1">
    <location>
        <begin position="746"/>
        <end position="756"/>
    </location>
</feature>
<dbReference type="OrthoDB" id="535728at2759"/>
<protein>
    <submittedName>
        <fullName evidence="2">Uncharacterized protein</fullName>
    </submittedName>
</protein>
<feature type="compositionally biased region" description="Low complexity" evidence="1">
    <location>
        <begin position="93"/>
        <end position="108"/>
    </location>
</feature>
<feature type="compositionally biased region" description="Low complexity" evidence="1">
    <location>
        <begin position="911"/>
        <end position="920"/>
    </location>
</feature>
<keyword evidence="3" id="KW-1185">Reference proteome</keyword>
<feature type="compositionally biased region" description="Gly residues" evidence="1">
    <location>
        <begin position="897"/>
        <end position="910"/>
    </location>
</feature>
<sequence>MGLDQMPIARIDSGSAEFDVSPLQKAFLSLASKVDHCTKENAALRAELAEMRILKRIEALEQGLQEVADNSRPMGLLWGAPMMHPGYGGPDGAGAEAAGPGSDGTAGADDGEAGPSGSGGGAAAGGASGQPSLSRLPSMAPGAAASAAGGGGAAGPSGVGAAPASAGGAGANAGTSTPNPGAVPSMGSLGAAHLAAGASSASLMSARGPGMGPLGASPLGYPGGLLGPMGTGALGGMGTPGSLGGAGGLMPRTPPMGGGMVDGSWLVQEVVSLRERLAGMERKAEALWHAQEDDEQLRGSVERLRADMVAMQGTVSEAQASAAAAQSLAEKQTAAATESVGYVKELQDRLHTLELGAIKGADERRELASKYESTTGQIWDQLRHVEGSLAQRLTMAETSHVAALQEVDEAKDATSEVLQRVDDVKRHTSALEGKLESFNTQVAAALNPLHNALALAQERLESLAASKQDTASAIKAADVELGVARAIDHADRRGDGLLKAIAGVEARLEALADSTPNRGEVVLTCDLEGLLTEHARELDAHLDRLKGELLGAVAAKVNREELGAQDLRTCSRLDGLEGALLKGLRAISDKVSAALGEKLDLSRFNEFKLQVRAILADVEDRLRDWSPLALGTKAQLGTDAFSAGGAGAPSCLCCDSRVRTVRDLRAMGFKEEDRVFSPDKLPLTDPMFPSIQGNRAATLGAHHNARIANRNVFNDQRLRATNSLMESLPSTGLTGTAMGSGGPGGSLASTLNRAGSPSGGPGPTGPGAAAAANSLAAAVDAGSFASLPPAQTREDRLANVGLARQASARGVKVKVETIAGGIMKGQLPSRPGANAPPTTPTGAAAAAAAAAAGGGGVSHLGAASASAVIRGPRSPVAAAATATGPSAQLLVVGAHGGSSGGGAGGQGLSGGPSAAGVDSPRGGGGGGAAAAAVAQAAEVPVSPWPAQAPSPTQDKGPVLSIDGGMAE</sequence>
<evidence type="ECO:0000313" key="3">
    <source>
        <dbReference type="Proteomes" id="UP000612055"/>
    </source>
</evidence>
<accession>A0A835YD30</accession>
<gene>
    <name evidence="2" type="ORF">HYH03_003368</name>
</gene>
<feature type="region of interest" description="Disordered" evidence="1">
    <location>
        <begin position="87"/>
        <end position="185"/>
    </location>
</feature>
<proteinExistence type="predicted"/>
<dbReference type="Proteomes" id="UP000612055">
    <property type="component" value="Unassembled WGS sequence"/>
</dbReference>
<feature type="compositionally biased region" description="Gly residues" evidence="1">
    <location>
        <begin position="148"/>
        <end position="158"/>
    </location>
</feature>
<evidence type="ECO:0000313" key="2">
    <source>
        <dbReference type="EMBL" id="KAG2498621.1"/>
    </source>
</evidence>
<dbReference type="AlphaFoldDB" id="A0A835YD30"/>
<feature type="compositionally biased region" description="Gly residues" evidence="1">
    <location>
        <begin position="114"/>
        <end position="128"/>
    </location>
</feature>
<reference evidence="2" key="1">
    <citation type="journal article" date="2020" name="bioRxiv">
        <title>Comparative genomics of Chlamydomonas.</title>
        <authorList>
            <person name="Craig R.J."/>
            <person name="Hasan A.R."/>
            <person name="Ness R.W."/>
            <person name="Keightley P.D."/>
        </authorList>
    </citation>
    <scope>NUCLEOTIDE SEQUENCE</scope>
    <source>
        <strain evidence="2">CCAP 11/70</strain>
    </source>
</reference>
<name>A0A835YD30_9CHLO</name>
<evidence type="ECO:0000256" key="1">
    <source>
        <dbReference type="SAM" id="MobiDB-lite"/>
    </source>
</evidence>
<comment type="caution">
    <text evidence="2">The sequence shown here is derived from an EMBL/GenBank/DDBJ whole genome shotgun (WGS) entry which is preliminary data.</text>
</comment>